<reference evidence="2" key="1">
    <citation type="submission" date="2022-07" db="EMBL/GenBank/DDBJ databases">
        <title>Phylogenomic reconstructions and comparative analyses of Kickxellomycotina fungi.</title>
        <authorList>
            <person name="Reynolds N.K."/>
            <person name="Stajich J.E."/>
            <person name="Barry K."/>
            <person name="Grigoriev I.V."/>
            <person name="Crous P."/>
            <person name="Smith M.E."/>
        </authorList>
    </citation>
    <scope>NUCLEOTIDE SEQUENCE</scope>
    <source>
        <strain evidence="2">RSA 861</strain>
    </source>
</reference>
<dbReference type="AlphaFoldDB" id="A0A9W8AE38"/>
<accession>A0A9W8AE38</accession>
<proteinExistence type="predicted"/>
<sequence length="240" mass="24994">MSYNSDNYSERGPYGTQNQGQNQGQARPTQPDSTGYAPAGYSQGAYVSSTPKPPSHAGSQTSGYGNNSTNQGNYGNQGNQGNYGNQGNPGNYGNHGNHANQGYGGPNQAHGGPNPGYGGPNPAGYGNNNVGYNENKPHGGAQPPTAEPEEKHDTWKTAGTVAAGLAAAGLAAWAGKEAYEWYDEKQQNKKPHTLGPNEPRMPNMPSMWPGPGGFQGGPPQQYGGQPQQHFGGNSGGYRGE</sequence>
<feature type="compositionally biased region" description="Low complexity" evidence="1">
    <location>
        <begin position="217"/>
        <end position="231"/>
    </location>
</feature>
<protein>
    <submittedName>
        <fullName evidence="2">Uncharacterized protein</fullName>
    </submittedName>
</protein>
<feature type="compositionally biased region" description="Low complexity" evidence="1">
    <location>
        <begin position="122"/>
        <end position="134"/>
    </location>
</feature>
<dbReference type="Proteomes" id="UP001150569">
    <property type="component" value="Unassembled WGS sequence"/>
</dbReference>
<feature type="region of interest" description="Disordered" evidence="1">
    <location>
        <begin position="183"/>
        <end position="240"/>
    </location>
</feature>
<evidence type="ECO:0000313" key="3">
    <source>
        <dbReference type="Proteomes" id="UP001150569"/>
    </source>
</evidence>
<organism evidence="2 3">
    <name type="scientific">Tieghemiomyces parasiticus</name>
    <dbReference type="NCBI Taxonomy" id="78921"/>
    <lineage>
        <taxon>Eukaryota</taxon>
        <taxon>Fungi</taxon>
        <taxon>Fungi incertae sedis</taxon>
        <taxon>Zoopagomycota</taxon>
        <taxon>Kickxellomycotina</taxon>
        <taxon>Dimargaritomycetes</taxon>
        <taxon>Dimargaritales</taxon>
        <taxon>Dimargaritaceae</taxon>
        <taxon>Tieghemiomyces</taxon>
    </lineage>
</organism>
<feature type="compositionally biased region" description="Low complexity" evidence="1">
    <location>
        <begin position="63"/>
        <end position="101"/>
    </location>
</feature>
<name>A0A9W8AE38_9FUNG</name>
<keyword evidence="3" id="KW-1185">Reference proteome</keyword>
<dbReference type="OrthoDB" id="10399584at2759"/>
<evidence type="ECO:0000313" key="2">
    <source>
        <dbReference type="EMBL" id="KAJ1923622.1"/>
    </source>
</evidence>
<dbReference type="EMBL" id="JANBPT010000322">
    <property type="protein sequence ID" value="KAJ1923622.1"/>
    <property type="molecule type" value="Genomic_DNA"/>
</dbReference>
<gene>
    <name evidence="2" type="ORF">IWQ60_005768</name>
</gene>
<evidence type="ECO:0000256" key="1">
    <source>
        <dbReference type="SAM" id="MobiDB-lite"/>
    </source>
</evidence>
<comment type="caution">
    <text evidence="2">The sequence shown here is derived from an EMBL/GenBank/DDBJ whole genome shotgun (WGS) entry which is preliminary data.</text>
</comment>
<feature type="region of interest" description="Disordered" evidence="1">
    <location>
        <begin position="1"/>
        <end position="159"/>
    </location>
</feature>